<comment type="caution">
    <text evidence="4">The sequence shown here is derived from an EMBL/GenBank/DDBJ whole genome shotgun (WGS) entry which is preliminary data.</text>
</comment>
<dbReference type="InterPro" id="IPR000010">
    <property type="entry name" value="Cystatin_dom"/>
</dbReference>
<proteinExistence type="predicted"/>
<dbReference type="CDD" id="cd00042">
    <property type="entry name" value="CY"/>
    <property type="match status" value="1"/>
</dbReference>
<protein>
    <recommendedName>
        <fullName evidence="3">Cystatin domain-containing protein</fullName>
    </recommendedName>
</protein>
<dbReference type="SUPFAM" id="SSF54403">
    <property type="entry name" value="Cystatin/monellin"/>
    <property type="match status" value="1"/>
</dbReference>
<organism evidence="4 5">
    <name type="scientific">Stylosanthes scabra</name>
    <dbReference type="NCBI Taxonomy" id="79078"/>
    <lineage>
        <taxon>Eukaryota</taxon>
        <taxon>Viridiplantae</taxon>
        <taxon>Streptophyta</taxon>
        <taxon>Embryophyta</taxon>
        <taxon>Tracheophyta</taxon>
        <taxon>Spermatophyta</taxon>
        <taxon>Magnoliopsida</taxon>
        <taxon>eudicotyledons</taxon>
        <taxon>Gunneridae</taxon>
        <taxon>Pentapetalae</taxon>
        <taxon>rosids</taxon>
        <taxon>fabids</taxon>
        <taxon>Fabales</taxon>
        <taxon>Fabaceae</taxon>
        <taxon>Papilionoideae</taxon>
        <taxon>50 kb inversion clade</taxon>
        <taxon>dalbergioids sensu lato</taxon>
        <taxon>Dalbergieae</taxon>
        <taxon>Pterocarpus clade</taxon>
        <taxon>Stylosanthes</taxon>
    </lineage>
</organism>
<dbReference type="PANTHER" id="PTHR47364:SF2">
    <property type="entry name" value="CYSTEINE PROTEINASE INHIBITOR 5"/>
    <property type="match status" value="1"/>
</dbReference>
<gene>
    <name evidence="4" type="ORF">PIB30_026768</name>
</gene>
<dbReference type="Pfam" id="PF16845">
    <property type="entry name" value="SQAPI"/>
    <property type="match status" value="1"/>
</dbReference>
<dbReference type="Proteomes" id="UP001341840">
    <property type="component" value="Unassembled WGS sequence"/>
</dbReference>
<evidence type="ECO:0000256" key="2">
    <source>
        <dbReference type="ARBA" id="ARBA00022704"/>
    </source>
</evidence>
<sequence>MATPSTKIIGGWNKIEDLSTPEVTEIANFAVNEGSVGLKLEKVLHGQSQVVDGFQFLLVLSAKGGEEVGEKSDKYLAVVYQPATAEKKLIFFAPYLI</sequence>
<keyword evidence="5" id="KW-1185">Reference proteome</keyword>
<evidence type="ECO:0000313" key="5">
    <source>
        <dbReference type="Proteomes" id="UP001341840"/>
    </source>
</evidence>
<evidence type="ECO:0000259" key="3">
    <source>
        <dbReference type="Pfam" id="PF16845"/>
    </source>
</evidence>
<keyword evidence="1" id="KW-0646">Protease inhibitor</keyword>
<dbReference type="InterPro" id="IPR046350">
    <property type="entry name" value="Cystatin_sf"/>
</dbReference>
<name>A0ABU6X8V1_9FABA</name>
<evidence type="ECO:0000256" key="1">
    <source>
        <dbReference type="ARBA" id="ARBA00022690"/>
    </source>
</evidence>
<keyword evidence="2" id="KW-0789">Thiol protease inhibitor</keyword>
<reference evidence="4 5" key="1">
    <citation type="journal article" date="2023" name="Plants (Basel)">
        <title>Bridging the Gap: Combining Genomics and Transcriptomics Approaches to Understand Stylosanthes scabra, an Orphan Legume from the Brazilian Caatinga.</title>
        <authorList>
            <person name="Ferreira-Neto J.R.C."/>
            <person name="da Silva M.D."/>
            <person name="Binneck E."/>
            <person name="de Melo N.F."/>
            <person name="da Silva R.H."/>
            <person name="de Melo A.L.T.M."/>
            <person name="Pandolfi V."/>
            <person name="Bustamante F.O."/>
            <person name="Brasileiro-Vidal A.C."/>
            <person name="Benko-Iseppon A.M."/>
        </authorList>
    </citation>
    <scope>NUCLEOTIDE SEQUENCE [LARGE SCALE GENOMIC DNA]</scope>
    <source>
        <tissue evidence="4">Leaves</tissue>
    </source>
</reference>
<dbReference type="EMBL" id="JASCZI010211550">
    <property type="protein sequence ID" value="MED6194256.1"/>
    <property type="molecule type" value="Genomic_DNA"/>
</dbReference>
<dbReference type="Gene3D" id="3.10.450.10">
    <property type="match status" value="1"/>
</dbReference>
<dbReference type="PANTHER" id="PTHR47364">
    <property type="entry name" value="CYSTEINE PROTEINASE INHIBITOR 5"/>
    <property type="match status" value="1"/>
</dbReference>
<feature type="domain" description="Cystatin" evidence="3">
    <location>
        <begin position="15"/>
        <end position="89"/>
    </location>
</feature>
<accession>A0ABU6X8V1</accession>
<evidence type="ECO:0000313" key="4">
    <source>
        <dbReference type="EMBL" id="MED6194256.1"/>
    </source>
</evidence>